<comment type="caution">
    <text evidence="2">The sequence shown here is derived from an EMBL/GenBank/DDBJ whole genome shotgun (WGS) entry which is preliminary data.</text>
</comment>
<dbReference type="EMBL" id="CAAALY010004561">
    <property type="protein sequence ID" value="VEL08708.1"/>
    <property type="molecule type" value="Genomic_DNA"/>
</dbReference>
<accession>A0A3S5A0J1</accession>
<reference evidence="2" key="1">
    <citation type="submission" date="2018-11" db="EMBL/GenBank/DDBJ databases">
        <authorList>
            <consortium name="Pathogen Informatics"/>
        </authorList>
    </citation>
    <scope>NUCLEOTIDE SEQUENCE</scope>
</reference>
<dbReference type="Proteomes" id="UP000784294">
    <property type="component" value="Unassembled WGS sequence"/>
</dbReference>
<dbReference type="AlphaFoldDB" id="A0A3S5A0J1"/>
<sequence length="209" mass="22996">MDMPGEGNWKNGFQGSSKYVLHTLMCIAKRCSTLDFMAILEVIMTDPSSRPSPLNPSSSAQSSPPIPSPSPQHCSLPMHTCTHRRSEAQASAANRRAQTIEDTSKRTFVHVRPSEKEEVGLWASRCLALLHTRPIQHNNKRGFDLGEYTPLTHWQGGSGSQAVRPTSTHGPMPIPMASFLPSVRVSHESGLAYADTDAKMDCRKRRASC</sequence>
<feature type="region of interest" description="Disordered" evidence="1">
    <location>
        <begin position="47"/>
        <end position="101"/>
    </location>
</feature>
<proteinExistence type="predicted"/>
<protein>
    <submittedName>
        <fullName evidence="2">Uncharacterized protein</fullName>
    </submittedName>
</protein>
<feature type="compositionally biased region" description="Polar residues" evidence="1">
    <location>
        <begin position="88"/>
        <end position="97"/>
    </location>
</feature>
<keyword evidence="3" id="KW-1185">Reference proteome</keyword>
<gene>
    <name evidence="2" type="ORF">PXEA_LOCUS2148</name>
</gene>
<name>A0A3S5A0J1_9PLAT</name>
<organism evidence="2 3">
    <name type="scientific">Protopolystoma xenopodis</name>
    <dbReference type="NCBI Taxonomy" id="117903"/>
    <lineage>
        <taxon>Eukaryota</taxon>
        <taxon>Metazoa</taxon>
        <taxon>Spiralia</taxon>
        <taxon>Lophotrochozoa</taxon>
        <taxon>Platyhelminthes</taxon>
        <taxon>Monogenea</taxon>
        <taxon>Polyopisthocotylea</taxon>
        <taxon>Polystomatidea</taxon>
        <taxon>Polystomatidae</taxon>
        <taxon>Protopolystoma</taxon>
    </lineage>
</organism>
<evidence type="ECO:0000313" key="3">
    <source>
        <dbReference type="Proteomes" id="UP000784294"/>
    </source>
</evidence>
<evidence type="ECO:0000313" key="2">
    <source>
        <dbReference type="EMBL" id="VEL08708.1"/>
    </source>
</evidence>
<evidence type="ECO:0000256" key="1">
    <source>
        <dbReference type="SAM" id="MobiDB-lite"/>
    </source>
</evidence>
<feature type="compositionally biased region" description="Low complexity" evidence="1">
    <location>
        <begin position="47"/>
        <end position="63"/>
    </location>
</feature>